<keyword evidence="2" id="KW-1185">Reference proteome</keyword>
<protein>
    <submittedName>
        <fullName evidence="1">Uncharacterized protein</fullName>
    </submittedName>
</protein>
<evidence type="ECO:0000313" key="2">
    <source>
        <dbReference type="Proteomes" id="UP001239111"/>
    </source>
</evidence>
<name>A0ACC2P424_9HYME</name>
<dbReference type="Proteomes" id="UP001239111">
    <property type="component" value="Chromosome 2"/>
</dbReference>
<comment type="caution">
    <text evidence="1">The sequence shown here is derived from an EMBL/GenBank/DDBJ whole genome shotgun (WGS) entry which is preliminary data.</text>
</comment>
<organism evidence="1 2">
    <name type="scientific">Eretmocerus hayati</name>
    <dbReference type="NCBI Taxonomy" id="131215"/>
    <lineage>
        <taxon>Eukaryota</taxon>
        <taxon>Metazoa</taxon>
        <taxon>Ecdysozoa</taxon>
        <taxon>Arthropoda</taxon>
        <taxon>Hexapoda</taxon>
        <taxon>Insecta</taxon>
        <taxon>Pterygota</taxon>
        <taxon>Neoptera</taxon>
        <taxon>Endopterygota</taxon>
        <taxon>Hymenoptera</taxon>
        <taxon>Apocrita</taxon>
        <taxon>Proctotrupomorpha</taxon>
        <taxon>Chalcidoidea</taxon>
        <taxon>Aphelinidae</taxon>
        <taxon>Aphelininae</taxon>
        <taxon>Eretmocerus</taxon>
    </lineage>
</organism>
<evidence type="ECO:0000313" key="1">
    <source>
        <dbReference type="EMBL" id="KAJ8677576.1"/>
    </source>
</evidence>
<sequence>MKKARSLGEKAYLEILAEIMNRGPALVNAAKSSEGGELIVARRPNFRHTVVAKQDSEGSLIIPKNWDPTTIQISVKNDTVKIHTDGLPQAVSETDYAPCSFCFKYLKKKSLRKHHCAKMIRFPEARGLLKNAESLVPNINPAASQRSRELVLPHITRSKAKDIVKRDHILVLFGNDLIDYYTDPDQATTVVAKELRTLAELFYVIQQKNPEIEQWADLLSNDCVDIVKNGFKEMMDINPKTDKASNSYIGLALSNYIGKPAEFYYHFCSRNSNLIEAEAKVEKFQKCFKYEFKMINKKSRDARLEKARSKPVKRLPSTESIQVLDAYIQKKMEEAYRELREEGFSYLD</sequence>
<accession>A0ACC2P424</accession>
<proteinExistence type="predicted"/>
<gene>
    <name evidence="1" type="ORF">QAD02_013363</name>
</gene>
<dbReference type="EMBL" id="CM056742">
    <property type="protein sequence ID" value="KAJ8677576.1"/>
    <property type="molecule type" value="Genomic_DNA"/>
</dbReference>
<reference evidence="1" key="1">
    <citation type="submission" date="2023-04" db="EMBL/GenBank/DDBJ databases">
        <title>A chromosome-level genome assembly of the parasitoid wasp Eretmocerus hayati.</title>
        <authorList>
            <person name="Zhong Y."/>
            <person name="Liu S."/>
            <person name="Liu Y."/>
        </authorList>
    </citation>
    <scope>NUCLEOTIDE SEQUENCE</scope>
    <source>
        <strain evidence="1">ZJU_SS_LIU_2023</strain>
    </source>
</reference>